<dbReference type="Proteomes" id="UP000284604">
    <property type="component" value="Unassembled WGS sequence"/>
</dbReference>
<comment type="caution">
    <text evidence="2">The sequence shown here is derived from an EMBL/GenBank/DDBJ whole genome shotgun (WGS) entry which is preliminary data.</text>
</comment>
<dbReference type="AlphaFoldDB" id="A0A415PUQ3"/>
<reference evidence="2 3" key="1">
    <citation type="submission" date="2018-08" db="EMBL/GenBank/DDBJ databases">
        <title>A genome reference for cultivated species of the human gut microbiota.</title>
        <authorList>
            <person name="Zou Y."/>
            <person name="Xue W."/>
            <person name="Luo G."/>
        </authorList>
    </citation>
    <scope>NUCLEOTIDE SEQUENCE [LARGE SCALE GENOMIC DNA]</scope>
    <source>
        <strain evidence="2 3">AF35-20</strain>
    </source>
</reference>
<dbReference type="RefSeq" id="WP_118399612.1">
    <property type="nucleotide sequence ID" value="NZ_QRPN01000010.1"/>
</dbReference>
<dbReference type="Pfam" id="PF18998">
    <property type="entry name" value="Flg_new_2"/>
    <property type="match status" value="2"/>
</dbReference>
<organism evidence="2 3">
    <name type="scientific">Bacteroides stercoris</name>
    <dbReference type="NCBI Taxonomy" id="46506"/>
    <lineage>
        <taxon>Bacteria</taxon>
        <taxon>Pseudomonadati</taxon>
        <taxon>Bacteroidota</taxon>
        <taxon>Bacteroidia</taxon>
        <taxon>Bacteroidales</taxon>
        <taxon>Bacteroidaceae</taxon>
        <taxon>Bacteroides</taxon>
    </lineage>
</organism>
<gene>
    <name evidence="2" type="ORF">DWZ78_11050</name>
</gene>
<dbReference type="InterPro" id="IPR044060">
    <property type="entry name" value="Bacterial_rp_domain"/>
</dbReference>
<dbReference type="EMBL" id="QRPN01000010">
    <property type="protein sequence ID" value="RHM17702.1"/>
    <property type="molecule type" value="Genomic_DNA"/>
</dbReference>
<accession>A0A415PUQ3</accession>
<proteinExistence type="predicted"/>
<feature type="domain" description="Bacterial repeat" evidence="1">
    <location>
        <begin position="65"/>
        <end position="130"/>
    </location>
</feature>
<protein>
    <recommendedName>
        <fullName evidence="1">Bacterial repeat domain-containing protein</fullName>
    </recommendedName>
</protein>
<evidence type="ECO:0000313" key="3">
    <source>
        <dbReference type="Proteomes" id="UP000284604"/>
    </source>
</evidence>
<evidence type="ECO:0000259" key="1">
    <source>
        <dbReference type="Pfam" id="PF18998"/>
    </source>
</evidence>
<sequence length="361" mass="38992">MAVNPMFCYSLAPIYENGEKVERLWVAAQEGIDIQGFSDGTVFRGWIVKNRFKTAPVPASYVTITTTVSPEGAGVVKGGGTKPFMTESIITAEPNPGYVFKHWNSESNTNPEYNGLWDRDKTMTAYFEAIIITHAVRLAVSPEGSGTVSGGGVKTEGTQGVISAVANTGYAFSHWSNGDTRAEAVITWTADETIIAYFVAYTPSMDELLTNAELANATGVELLDIGMVGEDAFLVFLNRIMWNNKYYTSGERRALSFNKGYLSGKLFAGKTYRLTLTFKGNLGSYLIIAIGDVTTFSSGILNDFNDIGGKSVNVETLTGEDQSLTIDITPNRVTTASDAVIFGTEAPGGVIYIKSISLKEI</sequence>
<feature type="domain" description="Bacterial repeat" evidence="1">
    <location>
        <begin position="137"/>
        <end position="199"/>
    </location>
</feature>
<name>A0A415PUQ3_BACSE</name>
<evidence type="ECO:0000313" key="2">
    <source>
        <dbReference type="EMBL" id="RHM17702.1"/>
    </source>
</evidence>